<protein>
    <submittedName>
        <fullName evidence="1">Uncharacterized protein</fullName>
    </submittedName>
</protein>
<reference evidence="1 2" key="1">
    <citation type="submission" date="2018-12" db="EMBL/GenBank/DDBJ databases">
        <title>Persistence of Moraxella catarrhalis in Chronic Obstructive Pulmonary Disease and Regulation of the Hag/MID Adhesin.</title>
        <authorList>
            <person name="Murphy T."/>
            <person name="Zhao X."/>
            <person name="Vyas G."/>
            <person name="Aluvathingal J."/>
            <person name="Nadendla S."/>
            <person name="Tallon L."/>
            <person name="Tettelin H."/>
        </authorList>
    </citation>
    <scope>NUCLEOTIDE SEQUENCE [LARGE SCALE GENOMIC DNA]</scope>
    <source>
        <strain evidence="1 2">46P58B1</strain>
    </source>
</reference>
<accession>A0A3S9QFM0</accession>
<dbReference type="AlphaFoldDB" id="A0A3S9QFM0"/>
<evidence type="ECO:0000313" key="1">
    <source>
        <dbReference type="EMBL" id="AZQ93525.1"/>
    </source>
</evidence>
<evidence type="ECO:0000313" key="2">
    <source>
        <dbReference type="Proteomes" id="UP000280228"/>
    </source>
</evidence>
<organism evidence="1 2">
    <name type="scientific">Moraxella catarrhalis</name>
    <name type="common">Branhamella catarrhalis</name>
    <dbReference type="NCBI Taxonomy" id="480"/>
    <lineage>
        <taxon>Bacteria</taxon>
        <taxon>Pseudomonadati</taxon>
        <taxon>Pseudomonadota</taxon>
        <taxon>Gammaproteobacteria</taxon>
        <taxon>Moraxellales</taxon>
        <taxon>Moraxellaceae</taxon>
        <taxon>Moraxella</taxon>
    </lineage>
</organism>
<dbReference type="EMBL" id="CP034662">
    <property type="protein sequence ID" value="AZQ93525.1"/>
    <property type="molecule type" value="Genomic_DNA"/>
</dbReference>
<proteinExistence type="predicted"/>
<sequence length="39" mass="4705">MILNHDIRYTVMINRTKSSFDAVFFTKKEYNRPNLLLIT</sequence>
<dbReference type="Proteomes" id="UP000280228">
    <property type="component" value="Chromosome"/>
</dbReference>
<name>A0A3S9QFM0_MORCA</name>
<gene>
    <name evidence="1" type="ORF">EJK53_1368</name>
</gene>